<dbReference type="Proteomes" id="UP000442469">
    <property type="component" value="Unassembled WGS sequence"/>
</dbReference>
<sequence length="86" mass="8906">MEKYFIATTVTGGLFAAAVFHCGRIGHCLFATAVTAVPFRPQPYSPRPCAAMTAAAGQAATGQAAAGLAATRTSRRAGRRWIGPQP</sequence>
<name>A0A6N8F053_PAEMA</name>
<dbReference type="EMBL" id="WNZZ01000012">
    <property type="protein sequence ID" value="MUG24008.1"/>
    <property type="molecule type" value="Genomic_DNA"/>
</dbReference>
<reference evidence="1 2" key="1">
    <citation type="submission" date="2019-11" db="EMBL/GenBank/DDBJ databases">
        <title>Draft genome sequences of five Paenibacillus species of dairy origin.</title>
        <authorList>
            <person name="Olajide A.M."/>
            <person name="Chen S."/>
            <person name="Lapointe G."/>
        </authorList>
    </citation>
    <scope>NUCLEOTIDE SEQUENCE [LARGE SCALE GENOMIC DNA]</scope>
    <source>
        <strain evidence="1 2">3CT49</strain>
    </source>
</reference>
<evidence type="ECO:0000313" key="2">
    <source>
        <dbReference type="Proteomes" id="UP000442469"/>
    </source>
</evidence>
<dbReference type="RefSeq" id="WP_155620405.1">
    <property type="nucleotide sequence ID" value="NZ_BGML01000008.1"/>
</dbReference>
<dbReference type="AlphaFoldDB" id="A0A6N8F053"/>
<organism evidence="1 2">
    <name type="scientific">Paenibacillus macerans</name>
    <name type="common">Bacillus macerans</name>
    <dbReference type="NCBI Taxonomy" id="44252"/>
    <lineage>
        <taxon>Bacteria</taxon>
        <taxon>Bacillati</taxon>
        <taxon>Bacillota</taxon>
        <taxon>Bacilli</taxon>
        <taxon>Bacillales</taxon>
        <taxon>Paenibacillaceae</taxon>
        <taxon>Paenibacillus</taxon>
    </lineage>
</organism>
<comment type="caution">
    <text evidence="1">The sequence shown here is derived from an EMBL/GenBank/DDBJ whole genome shotgun (WGS) entry which is preliminary data.</text>
</comment>
<proteinExistence type="predicted"/>
<evidence type="ECO:0000313" key="1">
    <source>
        <dbReference type="EMBL" id="MUG24008.1"/>
    </source>
</evidence>
<protein>
    <submittedName>
        <fullName evidence="1">Uncharacterized protein</fullName>
    </submittedName>
</protein>
<gene>
    <name evidence="1" type="ORF">GNQ08_16585</name>
</gene>
<accession>A0A6N8F053</accession>